<dbReference type="InterPro" id="IPR007588">
    <property type="entry name" value="Znf_FLYWCH"/>
</dbReference>
<sequence>TAFHIDFANSKKNGGKLLVINGFRFFRNKKRGHLQYWKCSNYYKERCPAIAIHDESTLILRLCHQHQHGESNDIEIKPLPSATLSATMKGNCVDDDDDDVEMEAEPGTEVVIEPNCSSEPPPLHFHRD</sequence>
<feature type="compositionally biased region" description="Pro residues" evidence="4">
    <location>
        <begin position="119"/>
        <end position="128"/>
    </location>
</feature>
<dbReference type="STRING" id="7260.A0A0Q9X664"/>
<feature type="domain" description="FLYWCH-type" evidence="5">
    <location>
        <begin position="12"/>
        <end position="68"/>
    </location>
</feature>
<keyword evidence="7" id="KW-1185">Reference proteome</keyword>
<protein>
    <recommendedName>
        <fullName evidence="5">FLYWCH-type domain-containing protein</fullName>
    </recommendedName>
</protein>
<dbReference type="GO" id="GO:0008270">
    <property type="term" value="F:zinc ion binding"/>
    <property type="evidence" value="ECO:0007669"/>
    <property type="project" value="UniProtKB-KW"/>
</dbReference>
<dbReference type="AlphaFoldDB" id="A0A0Q9X664"/>
<organism evidence="6 7">
    <name type="scientific">Drosophila willistoni</name>
    <name type="common">Fruit fly</name>
    <dbReference type="NCBI Taxonomy" id="7260"/>
    <lineage>
        <taxon>Eukaryota</taxon>
        <taxon>Metazoa</taxon>
        <taxon>Ecdysozoa</taxon>
        <taxon>Arthropoda</taxon>
        <taxon>Hexapoda</taxon>
        <taxon>Insecta</taxon>
        <taxon>Pterygota</taxon>
        <taxon>Neoptera</taxon>
        <taxon>Endopterygota</taxon>
        <taxon>Diptera</taxon>
        <taxon>Brachycera</taxon>
        <taxon>Muscomorpha</taxon>
        <taxon>Ephydroidea</taxon>
        <taxon>Drosophilidae</taxon>
        <taxon>Drosophila</taxon>
        <taxon>Sophophora</taxon>
    </lineage>
</organism>
<reference evidence="6 7" key="1">
    <citation type="journal article" date="2007" name="Nature">
        <title>Evolution of genes and genomes on the Drosophila phylogeny.</title>
        <authorList>
            <consortium name="Drosophila 12 Genomes Consortium"/>
            <person name="Clark A.G."/>
            <person name="Eisen M.B."/>
            <person name="Smith D.R."/>
            <person name="Bergman C.M."/>
            <person name="Oliver B."/>
            <person name="Markow T.A."/>
            <person name="Kaufman T.C."/>
            <person name="Kellis M."/>
            <person name="Gelbart W."/>
            <person name="Iyer V.N."/>
            <person name="Pollard D.A."/>
            <person name="Sackton T.B."/>
            <person name="Larracuente A.M."/>
            <person name="Singh N.D."/>
            <person name="Abad J.P."/>
            <person name="Abt D.N."/>
            <person name="Adryan B."/>
            <person name="Aguade M."/>
            <person name="Akashi H."/>
            <person name="Anderson W.W."/>
            <person name="Aquadro C.F."/>
            <person name="Ardell D.H."/>
            <person name="Arguello R."/>
            <person name="Artieri C.G."/>
            <person name="Barbash D.A."/>
            <person name="Barker D."/>
            <person name="Barsanti P."/>
            <person name="Batterham P."/>
            <person name="Batzoglou S."/>
            <person name="Begun D."/>
            <person name="Bhutkar A."/>
            <person name="Blanco E."/>
            <person name="Bosak S.A."/>
            <person name="Bradley R.K."/>
            <person name="Brand A.D."/>
            <person name="Brent M.R."/>
            <person name="Brooks A.N."/>
            <person name="Brown R.H."/>
            <person name="Butlin R.K."/>
            <person name="Caggese C."/>
            <person name="Calvi B.R."/>
            <person name="Bernardo de Carvalho A."/>
            <person name="Caspi A."/>
            <person name="Castrezana S."/>
            <person name="Celniker S.E."/>
            <person name="Chang J.L."/>
            <person name="Chapple C."/>
            <person name="Chatterji S."/>
            <person name="Chinwalla A."/>
            <person name="Civetta A."/>
            <person name="Clifton S.W."/>
            <person name="Comeron J.M."/>
            <person name="Costello J.C."/>
            <person name="Coyne J.A."/>
            <person name="Daub J."/>
            <person name="David R.G."/>
            <person name="Delcher A.L."/>
            <person name="Delehaunty K."/>
            <person name="Do C.B."/>
            <person name="Ebling H."/>
            <person name="Edwards K."/>
            <person name="Eickbush T."/>
            <person name="Evans J.D."/>
            <person name="Filipski A."/>
            <person name="Findeiss S."/>
            <person name="Freyhult E."/>
            <person name="Fulton L."/>
            <person name="Fulton R."/>
            <person name="Garcia A.C."/>
            <person name="Gardiner A."/>
            <person name="Garfield D.A."/>
            <person name="Garvin B.E."/>
            <person name="Gibson G."/>
            <person name="Gilbert D."/>
            <person name="Gnerre S."/>
            <person name="Godfrey J."/>
            <person name="Good R."/>
            <person name="Gotea V."/>
            <person name="Gravely B."/>
            <person name="Greenberg A.J."/>
            <person name="Griffiths-Jones S."/>
            <person name="Gross S."/>
            <person name="Guigo R."/>
            <person name="Gustafson E.A."/>
            <person name="Haerty W."/>
            <person name="Hahn M.W."/>
            <person name="Halligan D.L."/>
            <person name="Halpern A.L."/>
            <person name="Halter G.M."/>
            <person name="Han M.V."/>
            <person name="Heger A."/>
            <person name="Hillier L."/>
            <person name="Hinrichs A.S."/>
            <person name="Holmes I."/>
            <person name="Hoskins R.A."/>
            <person name="Hubisz M.J."/>
            <person name="Hultmark D."/>
            <person name="Huntley M.A."/>
            <person name="Jaffe D.B."/>
            <person name="Jagadeeshan S."/>
            <person name="Jeck W.R."/>
            <person name="Johnson J."/>
            <person name="Jones C.D."/>
            <person name="Jordan W.C."/>
            <person name="Karpen G.H."/>
            <person name="Kataoka E."/>
            <person name="Keightley P.D."/>
            <person name="Kheradpour P."/>
            <person name="Kirkness E.F."/>
            <person name="Koerich L.B."/>
            <person name="Kristiansen K."/>
            <person name="Kudrna D."/>
            <person name="Kulathinal R.J."/>
            <person name="Kumar S."/>
            <person name="Kwok R."/>
            <person name="Lander E."/>
            <person name="Langley C.H."/>
            <person name="Lapoint R."/>
            <person name="Lazzaro B.P."/>
            <person name="Lee S.J."/>
            <person name="Levesque L."/>
            <person name="Li R."/>
            <person name="Lin C.F."/>
            <person name="Lin M.F."/>
            <person name="Lindblad-Toh K."/>
            <person name="Llopart A."/>
            <person name="Long M."/>
            <person name="Low L."/>
            <person name="Lozovsky E."/>
            <person name="Lu J."/>
            <person name="Luo M."/>
            <person name="Machado C.A."/>
            <person name="Makalowski W."/>
            <person name="Marzo M."/>
            <person name="Matsuda M."/>
            <person name="Matzkin L."/>
            <person name="McAllister B."/>
            <person name="McBride C.S."/>
            <person name="McKernan B."/>
            <person name="McKernan K."/>
            <person name="Mendez-Lago M."/>
            <person name="Minx P."/>
            <person name="Mollenhauer M.U."/>
            <person name="Montooth K."/>
            <person name="Mount S.M."/>
            <person name="Mu X."/>
            <person name="Myers E."/>
            <person name="Negre B."/>
            <person name="Newfeld S."/>
            <person name="Nielsen R."/>
            <person name="Noor M.A."/>
            <person name="O'Grady P."/>
            <person name="Pachter L."/>
            <person name="Papaceit M."/>
            <person name="Parisi M.J."/>
            <person name="Parisi M."/>
            <person name="Parts L."/>
            <person name="Pedersen J.S."/>
            <person name="Pesole G."/>
            <person name="Phillippy A.M."/>
            <person name="Ponting C.P."/>
            <person name="Pop M."/>
            <person name="Porcelli D."/>
            <person name="Powell J.R."/>
            <person name="Prohaska S."/>
            <person name="Pruitt K."/>
            <person name="Puig M."/>
            <person name="Quesneville H."/>
            <person name="Ram K.R."/>
            <person name="Rand D."/>
            <person name="Rasmussen M.D."/>
            <person name="Reed L.K."/>
            <person name="Reenan R."/>
            <person name="Reily A."/>
            <person name="Remington K.A."/>
            <person name="Rieger T.T."/>
            <person name="Ritchie M.G."/>
            <person name="Robin C."/>
            <person name="Rogers Y.H."/>
            <person name="Rohde C."/>
            <person name="Rozas J."/>
            <person name="Rubenfield M.J."/>
            <person name="Ruiz A."/>
            <person name="Russo S."/>
            <person name="Salzberg S.L."/>
            <person name="Sanchez-Gracia A."/>
            <person name="Saranga D.J."/>
            <person name="Sato H."/>
            <person name="Schaeffer S.W."/>
            <person name="Schatz M.C."/>
            <person name="Schlenke T."/>
            <person name="Schwartz R."/>
            <person name="Segarra C."/>
            <person name="Singh R.S."/>
            <person name="Sirot L."/>
            <person name="Sirota M."/>
            <person name="Sisneros N.B."/>
            <person name="Smith C.D."/>
            <person name="Smith T.F."/>
            <person name="Spieth J."/>
            <person name="Stage D.E."/>
            <person name="Stark A."/>
            <person name="Stephan W."/>
            <person name="Strausberg R.L."/>
            <person name="Strempel S."/>
            <person name="Sturgill D."/>
            <person name="Sutton G."/>
            <person name="Sutton G.G."/>
            <person name="Tao W."/>
            <person name="Teichmann S."/>
            <person name="Tobari Y.N."/>
            <person name="Tomimura Y."/>
            <person name="Tsolas J.M."/>
            <person name="Valente V.L."/>
            <person name="Venter E."/>
            <person name="Venter J.C."/>
            <person name="Vicario S."/>
            <person name="Vieira F.G."/>
            <person name="Vilella A.J."/>
            <person name="Villasante A."/>
            <person name="Walenz B."/>
            <person name="Wang J."/>
            <person name="Wasserman M."/>
            <person name="Watts T."/>
            <person name="Wilson D."/>
            <person name="Wilson R.K."/>
            <person name="Wing R.A."/>
            <person name="Wolfner M.F."/>
            <person name="Wong A."/>
            <person name="Wong G.K."/>
            <person name="Wu C.I."/>
            <person name="Wu G."/>
            <person name="Yamamoto D."/>
            <person name="Yang H.P."/>
            <person name="Yang S.P."/>
            <person name="Yorke J.A."/>
            <person name="Yoshida K."/>
            <person name="Zdobnov E."/>
            <person name="Zhang P."/>
            <person name="Zhang Y."/>
            <person name="Zimin A.V."/>
            <person name="Baldwin J."/>
            <person name="Abdouelleil A."/>
            <person name="Abdulkadir J."/>
            <person name="Abebe A."/>
            <person name="Abera B."/>
            <person name="Abreu J."/>
            <person name="Acer S.C."/>
            <person name="Aftuck L."/>
            <person name="Alexander A."/>
            <person name="An P."/>
            <person name="Anderson E."/>
            <person name="Anderson S."/>
            <person name="Arachi H."/>
            <person name="Azer M."/>
            <person name="Bachantsang P."/>
            <person name="Barry A."/>
            <person name="Bayul T."/>
            <person name="Berlin A."/>
            <person name="Bessette D."/>
            <person name="Bloom T."/>
            <person name="Blye J."/>
            <person name="Boguslavskiy L."/>
            <person name="Bonnet C."/>
            <person name="Boukhgalter B."/>
            <person name="Bourzgui I."/>
            <person name="Brown A."/>
            <person name="Cahill P."/>
            <person name="Channer S."/>
            <person name="Cheshatsang Y."/>
            <person name="Chuda L."/>
            <person name="Citroen M."/>
            <person name="Collymore A."/>
            <person name="Cooke P."/>
            <person name="Costello M."/>
            <person name="D'Aco K."/>
            <person name="Daza R."/>
            <person name="De Haan G."/>
            <person name="DeGray S."/>
            <person name="DeMaso C."/>
            <person name="Dhargay N."/>
            <person name="Dooley K."/>
            <person name="Dooley E."/>
            <person name="Doricent M."/>
            <person name="Dorje P."/>
            <person name="Dorjee K."/>
            <person name="Dupes A."/>
            <person name="Elong R."/>
            <person name="Falk J."/>
            <person name="Farina A."/>
            <person name="Faro S."/>
            <person name="Ferguson D."/>
            <person name="Fisher S."/>
            <person name="Foley C.D."/>
            <person name="Franke A."/>
            <person name="Friedrich D."/>
            <person name="Gadbois L."/>
            <person name="Gearin G."/>
            <person name="Gearin C.R."/>
            <person name="Giannoukos G."/>
            <person name="Goode T."/>
            <person name="Graham J."/>
            <person name="Grandbois E."/>
            <person name="Grewal S."/>
            <person name="Gyaltsen K."/>
            <person name="Hafez N."/>
            <person name="Hagos B."/>
            <person name="Hall J."/>
            <person name="Henson C."/>
            <person name="Hollinger A."/>
            <person name="Honan T."/>
            <person name="Huard M.D."/>
            <person name="Hughes L."/>
            <person name="Hurhula B."/>
            <person name="Husby M.E."/>
            <person name="Kamat A."/>
            <person name="Kanga B."/>
            <person name="Kashin S."/>
            <person name="Khazanovich D."/>
            <person name="Kisner P."/>
            <person name="Lance K."/>
            <person name="Lara M."/>
            <person name="Lee W."/>
            <person name="Lennon N."/>
            <person name="Letendre F."/>
            <person name="LeVine R."/>
            <person name="Lipovsky A."/>
            <person name="Liu X."/>
            <person name="Liu J."/>
            <person name="Liu S."/>
            <person name="Lokyitsang T."/>
            <person name="Lokyitsang Y."/>
            <person name="Lubonja R."/>
            <person name="Lui A."/>
            <person name="MacDonald P."/>
            <person name="Magnisalis V."/>
            <person name="Maru K."/>
            <person name="Matthews C."/>
            <person name="McCusker W."/>
            <person name="McDonough S."/>
            <person name="Mehta T."/>
            <person name="Meldrim J."/>
            <person name="Meneus L."/>
            <person name="Mihai O."/>
            <person name="Mihalev A."/>
            <person name="Mihova T."/>
            <person name="Mittelman R."/>
            <person name="Mlenga V."/>
            <person name="Montmayeur A."/>
            <person name="Mulrain L."/>
            <person name="Navidi A."/>
            <person name="Naylor J."/>
            <person name="Negash T."/>
            <person name="Nguyen T."/>
            <person name="Nguyen N."/>
            <person name="Nicol R."/>
            <person name="Norbu C."/>
            <person name="Norbu N."/>
            <person name="Novod N."/>
            <person name="O'Neill B."/>
            <person name="Osman S."/>
            <person name="Markiewicz E."/>
            <person name="Oyono O.L."/>
            <person name="Patti C."/>
            <person name="Phunkhang P."/>
            <person name="Pierre F."/>
            <person name="Priest M."/>
            <person name="Raghuraman S."/>
            <person name="Rege F."/>
            <person name="Reyes R."/>
            <person name="Rise C."/>
            <person name="Rogov P."/>
            <person name="Ross K."/>
            <person name="Ryan E."/>
            <person name="Settipalli S."/>
            <person name="Shea T."/>
            <person name="Sherpa N."/>
            <person name="Shi L."/>
            <person name="Shih D."/>
            <person name="Sparrow T."/>
            <person name="Spaulding J."/>
            <person name="Stalker J."/>
            <person name="Stange-Thomann N."/>
            <person name="Stavropoulos S."/>
            <person name="Stone C."/>
            <person name="Strader C."/>
            <person name="Tesfaye S."/>
            <person name="Thomson T."/>
            <person name="Thoulutsang Y."/>
            <person name="Thoulutsang D."/>
            <person name="Topham K."/>
            <person name="Topping I."/>
            <person name="Tsamla T."/>
            <person name="Vassiliev H."/>
            <person name="Vo A."/>
            <person name="Wangchuk T."/>
            <person name="Wangdi T."/>
            <person name="Weiand M."/>
            <person name="Wilkinson J."/>
            <person name="Wilson A."/>
            <person name="Yadav S."/>
            <person name="Young G."/>
            <person name="Yu Q."/>
            <person name="Zembek L."/>
            <person name="Zhong D."/>
            <person name="Zimmer A."/>
            <person name="Zwirko Z."/>
            <person name="Jaffe D.B."/>
            <person name="Alvarez P."/>
            <person name="Brockman W."/>
            <person name="Butler J."/>
            <person name="Chin C."/>
            <person name="Gnerre S."/>
            <person name="Grabherr M."/>
            <person name="Kleber M."/>
            <person name="Mauceli E."/>
            <person name="MacCallum I."/>
        </authorList>
    </citation>
    <scope>NUCLEOTIDE SEQUENCE [LARGE SCALE GENOMIC DNA]</scope>
    <source>
        <strain evidence="7">Tucson 14030-0811.24</strain>
    </source>
</reference>
<evidence type="ECO:0000313" key="6">
    <source>
        <dbReference type="EMBL" id="KRG00199.1"/>
    </source>
</evidence>
<dbReference type="OrthoDB" id="2311693at2759"/>
<dbReference type="InParanoid" id="A0A0Q9X664"/>
<evidence type="ECO:0000313" key="7">
    <source>
        <dbReference type="Proteomes" id="UP000007798"/>
    </source>
</evidence>
<feature type="non-terminal residue" evidence="6">
    <location>
        <position position="1"/>
    </location>
</feature>
<evidence type="ECO:0000256" key="4">
    <source>
        <dbReference type="SAM" id="MobiDB-lite"/>
    </source>
</evidence>
<evidence type="ECO:0000259" key="5">
    <source>
        <dbReference type="Pfam" id="PF04500"/>
    </source>
</evidence>
<evidence type="ECO:0000256" key="3">
    <source>
        <dbReference type="ARBA" id="ARBA00022833"/>
    </source>
</evidence>
<evidence type="ECO:0000256" key="1">
    <source>
        <dbReference type="ARBA" id="ARBA00022723"/>
    </source>
</evidence>
<feature type="region of interest" description="Disordered" evidence="4">
    <location>
        <begin position="95"/>
        <end position="128"/>
    </location>
</feature>
<dbReference type="Gene3D" id="2.20.25.240">
    <property type="match status" value="1"/>
</dbReference>
<dbReference type="Proteomes" id="UP000007798">
    <property type="component" value="Unassembled WGS sequence"/>
</dbReference>
<dbReference type="EMBL" id="CH964272">
    <property type="protein sequence ID" value="KRG00199.1"/>
    <property type="molecule type" value="Genomic_DNA"/>
</dbReference>
<accession>A0A0Q9X664</accession>
<proteinExistence type="predicted"/>
<keyword evidence="2" id="KW-0863">Zinc-finger</keyword>
<gene>
    <name evidence="6" type="primary">Dwil\GK27181</name>
    <name evidence="6" type="ORF">Dwil_GK27181</name>
</gene>
<keyword evidence="3" id="KW-0862">Zinc</keyword>
<dbReference type="Pfam" id="PF04500">
    <property type="entry name" value="FLYWCH"/>
    <property type="match status" value="1"/>
</dbReference>
<evidence type="ECO:0000256" key="2">
    <source>
        <dbReference type="ARBA" id="ARBA00022771"/>
    </source>
</evidence>
<feature type="compositionally biased region" description="Acidic residues" evidence="4">
    <location>
        <begin position="95"/>
        <end position="106"/>
    </location>
</feature>
<keyword evidence="1" id="KW-0479">Metal-binding</keyword>
<name>A0A0Q9X664_DROWI</name>